<dbReference type="EMBL" id="MU154524">
    <property type="protein sequence ID" value="KAF9501215.1"/>
    <property type="molecule type" value="Genomic_DNA"/>
</dbReference>
<keyword evidence="8 17" id="KW-0472">Membrane</keyword>
<keyword evidence="4 17" id="KW-0812">Transmembrane</keyword>
<feature type="compositionally biased region" description="Low complexity" evidence="16">
    <location>
        <begin position="192"/>
        <end position="208"/>
    </location>
</feature>
<comment type="catalytic activity">
    <reaction evidence="12">
        <text>Successive hydrolysis of beta-D-glucose units from the non-reducing ends of (1-&gt;3)-beta-D-glucans, releasing alpha-glucose.</text>
        <dbReference type="EC" id="3.2.1.58"/>
    </reaction>
</comment>
<dbReference type="FunFam" id="3.20.20.80:FF:000033">
    <property type="entry name" value="Glucan 1,3-beta-glucosidase A"/>
    <property type="match status" value="1"/>
</dbReference>
<dbReference type="GO" id="GO:0009986">
    <property type="term" value="C:cell surface"/>
    <property type="evidence" value="ECO:0007669"/>
    <property type="project" value="TreeGrafter"/>
</dbReference>
<comment type="similarity">
    <text evidence="2">Belongs to the glycosyl hydrolase 5 (cellulase A) family.</text>
</comment>
<evidence type="ECO:0000259" key="18">
    <source>
        <dbReference type="Pfam" id="PF00150"/>
    </source>
</evidence>
<dbReference type="AlphaFoldDB" id="A0A9P6A6V0"/>
<dbReference type="OrthoDB" id="62120at2759"/>
<evidence type="ECO:0000256" key="1">
    <source>
        <dbReference type="ARBA" id="ARBA00004401"/>
    </source>
</evidence>
<name>A0A9P6A6V0_PLEER</name>
<evidence type="ECO:0000256" key="15">
    <source>
        <dbReference type="ARBA" id="ARBA00041260"/>
    </source>
</evidence>
<comment type="function">
    <text evidence="13">Glucosidase involved in the degradation of cellulosic biomass. Active on lichenan.</text>
</comment>
<evidence type="ECO:0000313" key="20">
    <source>
        <dbReference type="Proteomes" id="UP000807025"/>
    </source>
</evidence>
<keyword evidence="20" id="KW-1185">Reference proteome</keyword>
<dbReference type="Proteomes" id="UP000807025">
    <property type="component" value="Unassembled WGS sequence"/>
</dbReference>
<feature type="compositionally biased region" description="Low complexity" evidence="16">
    <location>
        <begin position="780"/>
        <end position="793"/>
    </location>
</feature>
<evidence type="ECO:0000256" key="6">
    <source>
        <dbReference type="ARBA" id="ARBA00022968"/>
    </source>
</evidence>
<sequence>MSNPQQPSANISYDPLPLTTDADQYQNALYNAPGSPGPASPSFQNMRELGSTSSLPPGAGAAQPRFMGTYDGHPGPRESYASSQYPSGASDFNGSVVALNDTSMGGRTLTGSPYRDEPDSFNEQGHAMSPMGQSSSPRYLGEKQNLYAAPRAKSSRKVLILAVLASLILLILAVVIPVYFAVIKPRMRNSDNDSSNDSDSSNSDNNNSHSPQATGKPQVKTVTGRDGSEITTEDGSKFTYENKLGGYWYWDEDDVFNNGAKAQSWTPALNETFRYGIDKIRGVNLGGWLVTEPPYADTATPAVDEWTLTENLRRDNKMDVLENHYKTFITEKDFADIAGAGLNYLRIPIPFWAVETKPGEPFLQGTAWTYFLKAIQWARKYGLRINLDLHAVPGSQNGWNHSGRLGQTNFLNGPMGIANAERTLDVIRVMTQFISQPQYKDVVTMFGILNEPQGTQIGQEQLSRFYMEAYNVIREVTGVGEGKGPYISYHDGFFPRSTWPGVFGQADRIALDSHPYLCFGGQSDNPMSSYVNVPCQQWGPSVNSSMAQFGVTTAGEFSNAVTDCGLYLNGVNLGTRYEGNYPGATNRVGSCTEWTDWTKYTPKMRADIKQFALASMDALQNYFFWTWKIGNSSVSGKVETPAWSYSLGLQEGWMPKNTREADGTCGNTDPFQPPLAAWQTGGAGAGNIPAATASGLSWPPPSISNAGAASLLPSYTRTGPIPTLHGPTFTGSSMTATPSVGNGWANPSDSAGYYTEVAGCSYLDPWVGPTAAPPSPLCPGAPAARRAAPTPTP</sequence>
<evidence type="ECO:0000256" key="8">
    <source>
        <dbReference type="ARBA" id="ARBA00023136"/>
    </source>
</evidence>
<dbReference type="Pfam" id="PF00150">
    <property type="entry name" value="Cellulase"/>
    <property type="match status" value="1"/>
</dbReference>
<evidence type="ECO:0000256" key="9">
    <source>
        <dbReference type="ARBA" id="ARBA00023180"/>
    </source>
</evidence>
<keyword evidence="7 17" id="KW-1133">Transmembrane helix</keyword>
<reference evidence="19" key="1">
    <citation type="submission" date="2020-11" db="EMBL/GenBank/DDBJ databases">
        <authorList>
            <consortium name="DOE Joint Genome Institute"/>
            <person name="Ahrendt S."/>
            <person name="Riley R."/>
            <person name="Andreopoulos W."/>
            <person name="Labutti K."/>
            <person name="Pangilinan J."/>
            <person name="Ruiz-Duenas F.J."/>
            <person name="Barrasa J.M."/>
            <person name="Sanchez-Garcia M."/>
            <person name="Camarero S."/>
            <person name="Miyauchi S."/>
            <person name="Serrano A."/>
            <person name="Linde D."/>
            <person name="Babiker R."/>
            <person name="Drula E."/>
            <person name="Ayuso-Fernandez I."/>
            <person name="Pacheco R."/>
            <person name="Padilla G."/>
            <person name="Ferreira P."/>
            <person name="Barriuso J."/>
            <person name="Kellner H."/>
            <person name="Castanera R."/>
            <person name="Alfaro M."/>
            <person name="Ramirez L."/>
            <person name="Pisabarro A.G."/>
            <person name="Kuo A."/>
            <person name="Tritt A."/>
            <person name="Lipzen A."/>
            <person name="He G."/>
            <person name="Yan M."/>
            <person name="Ng V."/>
            <person name="Cullen D."/>
            <person name="Martin F."/>
            <person name="Rosso M.-N."/>
            <person name="Henrissat B."/>
            <person name="Hibbett D."/>
            <person name="Martinez A.T."/>
            <person name="Grigoriev I.V."/>
        </authorList>
    </citation>
    <scope>NUCLEOTIDE SEQUENCE</scope>
    <source>
        <strain evidence="19">ATCC 90797</strain>
    </source>
</reference>
<evidence type="ECO:0000256" key="17">
    <source>
        <dbReference type="SAM" id="Phobius"/>
    </source>
</evidence>
<dbReference type="InterPro" id="IPR001547">
    <property type="entry name" value="Glyco_hydro_5"/>
</dbReference>
<dbReference type="GO" id="GO:0005886">
    <property type="term" value="C:plasma membrane"/>
    <property type="evidence" value="ECO:0007669"/>
    <property type="project" value="UniProtKB-SubCell"/>
</dbReference>
<comment type="subcellular location">
    <subcellularLocation>
        <location evidence="1">Cell membrane</location>
        <topology evidence="1">Single-pass type II membrane protein</topology>
    </subcellularLocation>
</comment>
<feature type="compositionally biased region" description="Polar residues" evidence="16">
    <location>
        <begin position="1"/>
        <end position="11"/>
    </location>
</feature>
<dbReference type="GO" id="GO:0004338">
    <property type="term" value="F:glucan exo-1,3-beta-glucosidase activity"/>
    <property type="evidence" value="ECO:0007669"/>
    <property type="project" value="UniProtKB-EC"/>
</dbReference>
<feature type="region of interest" description="Disordered" evidence="16">
    <location>
        <begin position="771"/>
        <end position="793"/>
    </location>
</feature>
<evidence type="ECO:0000256" key="4">
    <source>
        <dbReference type="ARBA" id="ARBA00022692"/>
    </source>
</evidence>
<dbReference type="PANTHER" id="PTHR31297:SF34">
    <property type="entry name" value="GLUCAN 1,3-BETA-GLUCOSIDASE 2"/>
    <property type="match status" value="1"/>
</dbReference>
<evidence type="ECO:0000256" key="12">
    <source>
        <dbReference type="ARBA" id="ARBA00036824"/>
    </source>
</evidence>
<dbReference type="InterPro" id="IPR017853">
    <property type="entry name" value="GH"/>
</dbReference>
<dbReference type="GO" id="GO:0071555">
    <property type="term" value="P:cell wall organization"/>
    <property type="evidence" value="ECO:0007669"/>
    <property type="project" value="UniProtKB-KW"/>
</dbReference>
<evidence type="ECO:0000256" key="5">
    <source>
        <dbReference type="ARBA" id="ARBA00022801"/>
    </source>
</evidence>
<feature type="region of interest" description="Disordered" evidence="16">
    <location>
        <begin position="104"/>
        <end position="138"/>
    </location>
</feature>
<evidence type="ECO:0000256" key="14">
    <source>
        <dbReference type="ARBA" id="ARBA00038929"/>
    </source>
</evidence>
<keyword evidence="3" id="KW-1003">Cell membrane</keyword>
<evidence type="ECO:0000256" key="3">
    <source>
        <dbReference type="ARBA" id="ARBA00022475"/>
    </source>
</evidence>
<organism evidence="19 20">
    <name type="scientific">Pleurotus eryngii</name>
    <name type="common">Boletus of the steppes</name>
    <dbReference type="NCBI Taxonomy" id="5323"/>
    <lineage>
        <taxon>Eukaryota</taxon>
        <taxon>Fungi</taxon>
        <taxon>Dikarya</taxon>
        <taxon>Basidiomycota</taxon>
        <taxon>Agaricomycotina</taxon>
        <taxon>Agaricomycetes</taxon>
        <taxon>Agaricomycetidae</taxon>
        <taxon>Agaricales</taxon>
        <taxon>Pleurotineae</taxon>
        <taxon>Pleurotaceae</taxon>
        <taxon>Pleurotus</taxon>
    </lineage>
</organism>
<feature type="region of interest" description="Disordered" evidence="16">
    <location>
        <begin position="1"/>
        <end position="66"/>
    </location>
</feature>
<evidence type="ECO:0000256" key="13">
    <source>
        <dbReference type="ARBA" id="ARBA00037126"/>
    </source>
</evidence>
<dbReference type="Gene3D" id="3.20.20.80">
    <property type="entry name" value="Glycosidases"/>
    <property type="match status" value="1"/>
</dbReference>
<dbReference type="InterPro" id="IPR050386">
    <property type="entry name" value="Glycosyl_hydrolase_5"/>
</dbReference>
<keyword evidence="10" id="KW-0326">Glycosidase</keyword>
<proteinExistence type="inferred from homology"/>
<keyword evidence="6" id="KW-0735">Signal-anchor</keyword>
<evidence type="ECO:0000256" key="2">
    <source>
        <dbReference type="ARBA" id="ARBA00005641"/>
    </source>
</evidence>
<dbReference type="GO" id="GO:0009251">
    <property type="term" value="P:glucan catabolic process"/>
    <property type="evidence" value="ECO:0007669"/>
    <property type="project" value="TreeGrafter"/>
</dbReference>
<dbReference type="EC" id="3.2.1.58" evidence="14"/>
<feature type="transmembrane region" description="Helical" evidence="17">
    <location>
        <begin position="158"/>
        <end position="182"/>
    </location>
</feature>
<dbReference type="GO" id="GO:0005576">
    <property type="term" value="C:extracellular region"/>
    <property type="evidence" value="ECO:0007669"/>
    <property type="project" value="TreeGrafter"/>
</dbReference>
<feature type="region of interest" description="Disordered" evidence="16">
    <location>
        <begin position="187"/>
        <end position="234"/>
    </location>
</feature>
<protein>
    <recommendedName>
        <fullName evidence="14">glucan 1,3-beta-glucosidase</fullName>
        <ecNumber evidence="14">3.2.1.58</ecNumber>
    </recommendedName>
    <alternativeName>
        <fullName evidence="15">Exo-1,3-beta-glucanase D</fullName>
    </alternativeName>
</protein>
<dbReference type="PANTHER" id="PTHR31297">
    <property type="entry name" value="GLUCAN ENDO-1,6-BETA-GLUCOSIDASE B"/>
    <property type="match status" value="1"/>
</dbReference>
<gene>
    <name evidence="19" type="ORF">BDN71DRAFT_1479769</name>
</gene>
<comment type="caution">
    <text evidence="19">The sequence shown here is derived from an EMBL/GenBank/DDBJ whole genome shotgun (WGS) entry which is preliminary data.</text>
</comment>
<dbReference type="SUPFAM" id="SSF51445">
    <property type="entry name" value="(Trans)glycosidases"/>
    <property type="match status" value="1"/>
</dbReference>
<evidence type="ECO:0000256" key="11">
    <source>
        <dbReference type="ARBA" id="ARBA00023316"/>
    </source>
</evidence>
<keyword evidence="9" id="KW-0325">Glycoprotein</keyword>
<evidence type="ECO:0000256" key="16">
    <source>
        <dbReference type="SAM" id="MobiDB-lite"/>
    </source>
</evidence>
<evidence type="ECO:0000313" key="19">
    <source>
        <dbReference type="EMBL" id="KAF9501215.1"/>
    </source>
</evidence>
<keyword evidence="5 19" id="KW-0378">Hydrolase</keyword>
<accession>A0A9P6A6V0</accession>
<evidence type="ECO:0000256" key="7">
    <source>
        <dbReference type="ARBA" id="ARBA00022989"/>
    </source>
</evidence>
<evidence type="ECO:0000256" key="10">
    <source>
        <dbReference type="ARBA" id="ARBA00023295"/>
    </source>
</evidence>
<feature type="domain" description="Glycoside hydrolase family 5" evidence="18">
    <location>
        <begin position="324"/>
        <end position="476"/>
    </location>
</feature>
<keyword evidence="11" id="KW-0961">Cell wall biogenesis/degradation</keyword>